<protein>
    <submittedName>
        <fullName evidence="1">Uncharacterized protein</fullName>
    </submittedName>
</protein>
<sequence>MMKFFGPFSIAALGALTATNSKAEKGCETYPPEATVYGSCDLAEAGEEPLWRGLPEGIEEVSRYAFIDGRGFFWVSVTVTQNTNGTANLRVVGTKRRTTIQTRPRKRREVSRELTPQEVATLRKLAEDTGTFDFEIGSWDEADAIYLHCQTLQMERANSNGYRFSSASISCNRPAKLVPLVEEIARLAGLELDGAIYH</sequence>
<proteinExistence type="predicted"/>
<dbReference type="RefSeq" id="WP_221429854.1">
    <property type="nucleotide sequence ID" value="NZ_CP081294.1"/>
</dbReference>
<evidence type="ECO:0000313" key="2">
    <source>
        <dbReference type="Proteomes" id="UP000824321"/>
    </source>
</evidence>
<name>A0ABX8ZYN0_9SPHN</name>
<accession>A0ABX8ZYN0</accession>
<dbReference type="Proteomes" id="UP000824321">
    <property type="component" value="Chromosome"/>
</dbReference>
<dbReference type="EMBL" id="CP081294">
    <property type="protein sequence ID" value="QZD94103.1"/>
    <property type="molecule type" value="Genomic_DNA"/>
</dbReference>
<reference evidence="1 2" key="1">
    <citation type="submission" date="2021-08" db="EMBL/GenBank/DDBJ databases">
        <title>Comparative Genomics Analysis of the Genus Qipengyuania Reveals Extensive Genetic Diversity and Metabolic Versatility, Including the Description of Fifteen Novel Species.</title>
        <authorList>
            <person name="Liu Y."/>
        </authorList>
    </citation>
    <scope>NUCLEOTIDE SEQUENCE [LARGE SCALE GENOMIC DNA]</scope>
    <source>
        <strain evidence="1 2">1NDH1</strain>
    </source>
</reference>
<gene>
    <name evidence="1" type="ORF">K3136_08255</name>
</gene>
<keyword evidence="2" id="KW-1185">Reference proteome</keyword>
<organism evidence="1 2">
    <name type="scientific">Qipengyuania gelatinilytica</name>
    <dbReference type="NCBI Taxonomy" id="2867231"/>
    <lineage>
        <taxon>Bacteria</taxon>
        <taxon>Pseudomonadati</taxon>
        <taxon>Pseudomonadota</taxon>
        <taxon>Alphaproteobacteria</taxon>
        <taxon>Sphingomonadales</taxon>
        <taxon>Erythrobacteraceae</taxon>
        <taxon>Qipengyuania</taxon>
    </lineage>
</organism>
<evidence type="ECO:0000313" key="1">
    <source>
        <dbReference type="EMBL" id="QZD94103.1"/>
    </source>
</evidence>